<feature type="domain" description="BPL/LPL catalytic" evidence="7">
    <location>
        <begin position="13"/>
        <end position="202"/>
    </location>
</feature>
<name>A0A011N0D0_9PROT</name>
<keyword evidence="1" id="KW-0436">Ligase</keyword>
<keyword evidence="2" id="KW-0547">Nucleotide-binding</keyword>
<dbReference type="PANTHER" id="PTHR12835:SF5">
    <property type="entry name" value="BIOTIN--PROTEIN LIGASE"/>
    <property type="match status" value="1"/>
</dbReference>
<sequence length="268" mass="28288">MAQFVSACQIDPGFLVALLGLARDRFTVEALAACGSTSSVLLERARQGAPSGYVLIADEQTAGRGRRGRGWLSSPSAGLTFSLLWRFSGGVTRLAGLSLAVGLAVARALERIGATGVGLKWPNDILLDGGKLGGILVELESVPAGMLAVIGIGLNLQMPPIGEEEFIHPPAALSQALSPLPERHRLLADLMIELAAVLDRFDAGGFAVLRAAWQQQHAWQNRPVRLLDGDRIDRQGICLGADEDGALLLQTANGIERCLSGDLSLRVA</sequence>
<evidence type="ECO:0000256" key="1">
    <source>
        <dbReference type="ARBA" id="ARBA00022598"/>
    </source>
</evidence>
<dbReference type="PATRIC" id="fig|1454001.3.peg.1116"/>
<dbReference type="SUPFAM" id="SSF50037">
    <property type="entry name" value="C-terminal domain of transcriptional repressors"/>
    <property type="match status" value="1"/>
</dbReference>
<organism evidence="8 9">
    <name type="scientific">Candidatus Accumulibacter adjunctus</name>
    <dbReference type="NCBI Taxonomy" id="1454001"/>
    <lineage>
        <taxon>Bacteria</taxon>
        <taxon>Pseudomonadati</taxon>
        <taxon>Pseudomonadota</taxon>
        <taxon>Betaproteobacteria</taxon>
        <taxon>Candidatus Accumulibacter</taxon>
    </lineage>
</organism>
<dbReference type="CDD" id="cd16442">
    <property type="entry name" value="BPL"/>
    <property type="match status" value="1"/>
</dbReference>
<dbReference type="InterPro" id="IPR003142">
    <property type="entry name" value="BPL_C"/>
</dbReference>
<evidence type="ECO:0000256" key="2">
    <source>
        <dbReference type="ARBA" id="ARBA00022741"/>
    </source>
</evidence>
<dbReference type="Pfam" id="PF03099">
    <property type="entry name" value="BPL_LplA_LipB"/>
    <property type="match status" value="1"/>
</dbReference>
<proteinExistence type="predicted"/>
<dbReference type="Gene3D" id="3.30.930.10">
    <property type="entry name" value="Bira Bifunctional Protein, Domain 2"/>
    <property type="match status" value="1"/>
</dbReference>
<dbReference type="Proteomes" id="UP000020218">
    <property type="component" value="Unassembled WGS sequence"/>
</dbReference>
<dbReference type="EMBL" id="JFAX01000005">
    <property type="protein sequence ID" value="EXI68316.1"/>
    <property type="molecule type" value="Genomic_DNA"/>
</dbReference>
<dbReference type="GO" id="GO:0005524">
    <property type="term" value="F:ATP binding"/>
    <property type="evidence" value="ECO:0007669"/>
    <property type="project" value="UniProtKB-KW"/>
</dbReference>
<evidence type="ECO:0000259" key="7">
    <source>
        <dbReference type="PROSITE" id="PS51733"/>
    </source>
</evidence>
<dbReference type="EC" id="6.3.4.15" evidence="5"/>
<dbReference type="InterPro" id="IPR008988">
    <property type="entry name" value="Transcriptional_repressor_C"/>
</dbReference>
<dbReference type="InterPro" id="IPR004408">
    <property type="entry name" value="Biotin_CoA_COase_ligase"/>
</dbReference>
<dbReference type="PANTHER" id="PTHR12835">
    <property type="entry name" value="BIOTIN PROTEIN LIGASE"/>
    <property type="match status" value="1"/>
</dbReference>
<evidence type="ECO:0000256" key="3">
    <source>
        <dbReference type="ARBA" id="ARBA00022840"/>
    </source>
</evidence>
<accession>A0A011N0D0</accession>
<dbReference type="InterPro" id="IPR045864">
    <property type="entry name" value="aa-tRNA-synth_II/BPL/LPL"/>
</dbReference>
<comment type="catalytic activity">
    <reaction evidence="6">
        <text>biotin + L-lysyl-[protein] + ATP = N(6)-biotinyl-L-lysyl-[protein] + AMP + diphosphate + H(+)</text>
        <dbReference type="Rhea" id="RHEA:11756"/>
        <dbReference type="Rhea" id="RHEA-COMP:9752"/>
        <dbReference type="Rhea" id="RHEA-COMP:10505"/>
        <dbReference type="ChEBI" id="CHEBI:15378"/>
        <dbReference type="ChEBI" id="CHEBI:29969"/>
        <dbReference type="ChEBI" id="CHEBI:30616"/>
        <dbReference type="ChEBI" id="CHEBI:33019"/>
        <dbReference type="ChEBI" id="CHEBI:57586"/>
        <dbReference type="ChEBI" id="CHEBI:83144"/>
        <dbReference type="ChEBI" id="CHEBI:456215"/>
        <dbReference type="EC" id="6.3.4.15"/>
    </reaction>
</comment>
<evidence type="ECO:0000256" key="5">
    <source>
        <dbReference type="ARBA" id="ARBA00024227"/>
    </source>
</evidence>
<dbReference type="PROSITE" id="PS51733">
    <property type="entry name" value="BPL_LPL_CATALYTIC"/>
    <property type="match status" value="1"/>
</dbReference>
<gene>
    <name evidence="8" type="primary">birA</name>
    <name evidence="8" type="ORF">AW08_01096</name>
</gene>
<evidence type="ECO:0000256" key="4">
    <source>
        <dbReference type="ARBA" id="ARBA00023267"/>
    </source>
</evidence>
<dbReference type="Gene3D" id="2.30.30.100">
    <property type="match status" value="1"/>
</dbReference>
<comment type="caution">
    <text evidence="8">The sequence shown here is derived from an EMBL/GenBank/DDBJ whole genome shotgun (WGS) entry which is preliminary data.</text>
</comment>
<dbReference type="Pfam" id="PF02237">
    <property type="entry name" value="BPL_C"/>
    <property type="match status" value="1"/>
</dbReference>
<dbReference type="SUPFAM" id="SSF55681">
    <property type="entry name" value="Class II aaRS and biotin synthetases"/>
    <property type="match status" value="1"/>
</dbReference>
<keyword evidence="9" id="KW-1185">Reference proteome</keyword>
<evidence type="ECO:0000313" key="8">
    <source>
        <dbReference type="EMBL" id="EXI68316.1"/>
    </source>
</evidence>
<evidence type="ECO:0000256" key="6">
    <source>
        <dbReference type="ARBA" id="ARBA00047846"/>
    </source>
</evidence>
<dbReference type="AlphaFoldDB" id="A0A011N0D0"/>
<dbReference type="InterPro" id="IPR004143">
    <property type="entry name" value="BPL_LPL_catalytic"/>
</dbReference>
<evidence type="ECO:0000313" key="9">
    <source>
        <dbReference type="Proteomes" id="UP000020218"/>
    </source>
</evidence>
<dbReference type="GO" id="GO:0004077">
    <property type="term" value="F:biotin--[biotin carboxyl-carrier protein] ligase activity"/>
    <property type="evidence" value="ECO:0007669"/>
    <property type="project" value="UniProtKB-EC"/>
</dbReference>
<reference evidence="8" key="1">
    <citation type="submission" date="2014-02" db="EMBL/GenBank/DDBJ databases">
        <title>Expanding our view of genomic diversity in Candidatus Accumulibacter clades.</title>
        <authorList>
            <person name="Skennerton C.T."/>
            <person name="Barr J.J."/>
            <person name="Slater F.R."/>
            <person name="Bond P.L."/>
            <person name="Tyson G.W."/>
        </authorList>
    </citation>
    <scope>NUCLEOTIDE SEQUENCE [LARGE SCALE GENOMIC DNA]</scope>
</reference>
<keyword evidence="3" id="KW-0067">ATP-binding</keyword>
<dbReference type="STRING" id="1454001.AW08_01096"/>
<dbReference type="NCBIfam" id="TIGR00121">
    <property type="entry name" value="birA_ligase"/>
    <property type="match status" value="1"/>
</dbReference>
<dbReference type="GO" id="GO:0005737">
    <property type="term" value="C:cytoplasm"/>
    <property type="evidence" value="ECO:0007669"/>
    <property type="project" value="TreeGrafter"/>
</dbReference>
<keyword evidence="4" id="KW-0092">Biotin</keyword>
<protein>
    <recommendedName>
        <fullName evidence="5">biotin--[biotin carboxyl-carrier protein] ligase</fullName>
        <ecNumber evidence="5">6.3.4.15</ecNumber>
    </recommendedName>
</protein>